<feature type="compositionally biased region" description="Basic and acidic residues" evidence="1">
    <location>
        <begin position="1"/>
        <end position="10"/>
    </location>
</feature>
<proteinExistence type="predicted"/>
<feature type="domain" description="DUF4376" evidence="2">
    <location>
        <begin position="86"/>
        <end position="193"/>
    </location>
</feature>
<dbReference type="RefSeq" id="WP_183700281.1">
    <property type="nucleotide sequence ID" value="NZ_JACHFE010000002.1"/>
</dbReference>
<evidence type="ECO:0000313" key="3">
    <source>
        <dbReference type="EMBL" id="MBB5320464.1"/>
    </source>
</evidence>
<organism evidence="3 4">
    <name type="scientific">Marinobacter oulmenensis</name>
    <dbReference type="NCBI Taxonomy" id="643747"/>
    <lineage>
        <taxon>Bacteria</taxon>
        <taxon>Pseudomonadati</taxon>
        <taxon>Pseudomonadota</taxon>
        <taxon>Gammaproteobacteria</taxon>
        <taxon>Pseudomonadales</taxon>
        <taxon>Marinobacteraceae</taxon>
        <taxon>Marinobacter</taxon>
    </lineage>
</organism>
<sequence length="205" mass="22633">MPYAADDRVSKGPIDGGVPISEEKYNEARAHVLADEDNMVKVHGGNMILTTKPAKIDGHEEPVWQNGGWYHAPIEEEPKTIQELADDKHREIDTARADAFKAGTAYTFPDGTADHIQIRPEDKSNLLAIAMEARELKAADETGQVIEFRSAANKTYWLTPDQAITMTNAALDGVKAIYKKSWDLKDEVNASLDAGDREGIEAISW</sequence>
<protein>
    <recommendedName>
        <fullName evidence="2">DUF4376 domain-containing protein</fullName>
    </recommendedName>
</protein>
<evidence type="ECO:0000313" key="4">
    <source>
        <dbReference type="Proteomes" id="UP000591735"/>
    </source>
</evidence>
<keyword evidence="4" id="KW-1185">Reference proteome</keyword>
<dbReference type="AlphaFoldDB" id="A0A840U428"/>
<dbReference type="InterPro" id="IPR025484">
    <property type="entry name" value="DUF4376"/>
</dbReference>
<evidence type="ECO:0000259" key="2">
    <source>
        <dbReference type="Pfam" id="PF14301"/>
    </source>
</evidence>
<name>A0A840U428_9GAMM</name>
<feature type="region of interest" description="Disordered" evidence="1">
    <location>
        <begin position="1"/>
        <end position="21"/>
    </location>
</feature>
<comment type="caution">
    <text evidence="3">The sequence shown here is derived from an EMBL/GenBank/DDBJ whole genome shotgun (WGS) entry which is preliminary data.</text>
</comment>
<reference evidence="3 4" key="1">
    <citation type="submission" date="2020-08" db="EMBL/GenBank/DDBJ databases">
        <title>Genomic Encyclopedia of Type Strains, Phase IV (KMG-IV): sequencing the most valuable type-strain genomes for metagenomic binning, comparative biology and taxonomic classification.</title>
        <authorList>
            <person name="Goeker M."/>
        </authorList>
    </citation>
    <scope>NUCLEOTIDE SEQUENCE [LARGE SCALE GENOMIC DNA]</scope>
    <source>
        <strain evidence="3 4">DSM 22359</strain>
    </source>
</reference>
<evidence type="ECO:0000256" key="1">
    <source>
        <dbReference type="SAM" id="MobiDB-lite"/>
    </source>
</evidence>
<accession>A0A840U428</accession>
<gene>
    <name evidence="3" type="ORF">HNR38_000936</name>
</gene>
<dbReference type="EMBL" id="JACHFE010000002">
    <property type="protein sequence ID" value="MBB5320464.1"/>
    <property type="molecule type" value="Genomic_DNA"/>
</dbReference>
<dbReference type="Pfam" id="PF14301">
    <property type="entry name" value="DUF4376"/>
    <property type="match status" value="1"/>
</dbReference>
<dbReference type="Proteomes" id="UP000591735">
    <property type="component" value="Unassembled WGS sequence"/>
</dbReference>